<dbReference type="SUPFAM" id="SSF64268">
    <property type="entry name" value="PX domain"/>
    <property type="match status" value="1"/>
</dbReference>
<dbReference type="EMBL" id="CCYD01000524">
    <property type="protein sequence ID" value="CEG40979.1"/>
    <property type="molecule type" value="Genomic_DNA"/>
</dbReference>
<dbReference type="Pfam" id="PF00787">
    <property type="entry name" value="PX"/>
    <property type="match status" value="1"/>
</dbReference>
<keyword evidence="3" id="KW-1185">Reference proteome</keyword>
<dbReference type="AlphaFoldDB" id="A0A0N7L5B1"/>
<dbReference type="OMA" id="WECFLEY"/>
<sequence length="482" mass="54702">MIMTPDDIQGDYTCKIQVKDYRYNGKKVEYQVVVQLSFYSSRVHTTGRTSWHIWRTFSAFRKLDDQLRKRTSSLLKGVKFPPRYRRRTLFRIVQSREFLESRTQELDTYMHVITSKAQLVAFHMTAVSSQTLKTFVAFHSGFGSNAEYEQQHVHLRPSSSILASPTIVQTTSSVLSDEDDDFRSVSSLSTVSSFTSNVSEYRWSGTGFLGTQHFVRQSVPQSVVRTSLTVPRDSMIGSNRGSWFSASLKVGNTSSIDPKLDLQRAKMEDRLLQLGLVGVGMPPDGSCLLHCLVYEMYPLQCLQDYPANMTIVNVGAVDGMAPRRIAAAQYLRQQLMNYALNYSKELAQFLLQDEKEVRERFETFRDTCDEQATITELYAAASMFNLEIRLISNDESFQIDPVVPISGLPTRRDGSFRTVTFGYLIPSNGLPGHYICTREHRLGSSNSFAGGSYRGSIKIGPPKSIKCPDSRRFERISEQRME</sequence>
<feature type="domain" description="PX" evidence="1">
    <location>
        <begin position="1"/>
        <end position="142"/>
    </location>
</feature>
<proteinExistence type="predicted"/>
<dbReference type="OrthoDB" id="66762at2759"/>
<accession>A0A0N7L5B1</accession>
<reference evidence="3" key="1">
    <citation type="submission" date="2014-09" db="EMBL/GenBank/DDBJ databases">
        <authorList>
            <person name="Sharma Rahul"/>
            <person name="Thines Marco"/>
        </authorList>
    </citation>
    <scope>NUCLEOTIDE SEQUENCE [LARGE SCALE GENOMIC DNA]</scope>
</reference>
<dbReference type="RefSeq" id="XP_024577348.1">
    <property type="nucleotide sequence ID" value="XM_024726698.1"/>
</dbReference>
<dbReference type="InterPro" id="IPR001683">
    <property type="entry name" value="PX_dom"/>
</dbReference>
<dbReference type="CDD" id="cd22744">
    <property type="entry name" value="OTU"/>
    <property type="match status" value="1"/>
</dbReference>
<dbReference type="GO" id="GO:0035091">
    <property type="term" value="F:phosphatidylinositol binding"/>
    <property type="evidence" value="ECO:0007669"/>
    <property type="project" value="InterPro"/>
</dbReference>
<protein>
    <recommendedName>
        <fullName evidence="1">PX domain-containing protein</fullName>
    </recommendedName>
</protein>
<dbReference type="InterPro" id="IPR036871">
    <property type="entry name" value="PX_dom_sf"/>
</dbReference>
<dbReference type="SUPFAM" id="SSF54001">
    <property type="entry name" value="Cysteine proteinases"/>
    <property type="match status" value="1"/>
</dbReference>
<evidence type="ECO:0000259" key="1">
    <source>
        <dbReference type="PROSITE" id="PS50195"/>
    </source>
</evidence>
<dbReference type="CDD" id="cd06093">
    <property type="entry name" value="PX_domain"/>
    <property type="match status" value="1"/>
</dbReference>
<name>A0A0N7L5B1_PLAHL</name>
<organism evidence="2 3">
    <name type="scientific">Plasmopara halstedii</name>
    <name type="common">Downy mildew of sunflower</name>
    <dbReference type="NCBI Taxonomy" id="4781"/>
    <lineage>
        <taxon>Eukaryota</taxon>
        <taxon>Sar</taxon>
        <taxon>Stramenopiles</taxon>
        <taxon>Oomycota</taxon>
        <taxon>Peronosporomycetes</taxon>
        <taxon>Peronosporales</taxon>
        <taxon>Peronosporaceae</taxon>
        <taxon>Plasmopara</taxon>
    </lineage>
</organism>
<dbReference type="InterPro" id="IPR038765">
    <property type="entry name" value="Papain-like_cys_pep_sf"/>
</dbReference>
<dbReference type="PROSITE" id="PS50195">
    <property type="entry name" value="PX"/>
    <property type="match status" value="1"/>
</dbReference>
<dbReference type="STRING" id="4781.A0A0N7L5B1"/>
<dbReference type="Gene3D" id="3.30.1520.10">
    <property type="entry name" value="Phox-like domain"/>
    <property type="match status" value="1"/>
</dbReference>
<evidence type="ECO:0000313" key="2">
    <source>
        <dbReference type="EMBL" id="CEG40979.1"/>
    </source>
</evidence>
<dbReference type="Gene3D" id="3.90.70.80">
    <property type="match status" value="1"/>
</dbReference>
<evidence type="ECO:0000313" key="3">
    <source>
        <dbReference type="Proteomes" id="UP000054928"/>
    </source>
</evidence>
<dbReference type="Proteomes" id="UP000054928">
    <property type="component" value="Unassembled WGS sequence"/>
</dbReference>
<dbReference type="GeneID" id="36406207"/>